<comment type="caution">
    <text evidence="8">The sequence shown here is derived from an EMBL/GenBank/DDBJ whole genome shotgun (WGS) entry which is preliminary data.</text>
</comment>
<dbReference type="AlphaFoldDB" id="A0AA39CWQ4"/>
<keyword evidence="4 6" id="KW-1133">Transmembrane helix</keyword>
<dbReference type="Pfam" id="PF07690">
    <property type="entry name" value="MFS_1"/>
    <property type="match status" value="1"/>
</dbReference>
<keyword evidence="5 6" id="KW-0472">Membrane</keyword>
<dbReference type="PROSITE" id="PS50850">
    <property type="entry name" value="MFS"/>
    <property type="match status" value="1"/>
</dbReference>
<feature type="transmembrane region" description="Helical" evidence="6">
    <location>
        <begin position="119"/>
        <end position="139"/>
    </location>
</feature>
<evidence type="ECO:0000256" key="2">
    <source>
        <dbReference type="ARBA" id="ARBA00022448"/>
    </source>
</evidence>
<feature type="transmembrane region" description="Helical" evidence="6">
    <location>
        <begin position="49"/>
        <end position="66"/>
    </location>
</feature>
<dbReference type="PANTHER" id="PTHR43791">
    <property type="entry name" value="PERMEASE-RELATED"/>
    <property type="match status" value="1"/>
</dbReference>
<dbReference type="Proteomes" id="UP001172681">
    <property type="component" value="Unassembled WGS sequence"/>
</dbReference>
<evidence type="ECO:0000256" key="3">
    <source>
        <dbReference type="ARBA" id="ARBA00022692"/>
    </source>
</evidence>
<dbReference type="GO" id="GO:0022857">
    <property type="term" value="F:transmembrane transporter activity"/>
    <property type="evidence" value="ECO:0007669"/>
    <property type="project" value="InterPro"/>
</dbReference>
<dbReference type="Gene3D" id="1.20.1250.20">
    <property type="entry name" value="MFS general substrate transporter like domains"/>
    <property type="match status" value="2"/>
</dbReference>
<feature type="transmembrane region" description="Helical" evidence="6">
    <location>
        <begin position="212"/>
        <end position="234"/>
    </location>
</feature>
<protein>
    <recommendedName>
        <fullName evidence="7">Major facilitator superfamily (MFS) profile domain-containing protein</fullName>
    </recommendedName>
</protein>
<evidence type="ECO:0000313" key="9">
    <source>
        <dbReference type="Proteomes" id="UP001172681"/>
    </source>
</evidence>
<keyword evidence="9" id="KW-1185">Reference proteome</keyword>
<feature type="transmembrane region" description="Helical" evidence="6">
    <location>
        <begin position="355"/>
        <end position="375"/>
    </location>
</feature>
<proteinExistence type="predicted"/>
<dbReference type="InterPro" id="IPR036259">
    <property type="entry name" value="MFS_trans_sf"/>
</dbReference>
<reference evidence="8" key="1">
    <citation type="submission" date="2022-10" db="EMBL/GenBank/DDBJ databases">
        <title>Culturing micro-colonial fungi from biological soil crusts in the Mojave desert and describing Neophaeococcomyces mojavensis, and introducing the new genera and species Taxawa tesnikishii.</title>
        <authorList>
            <person name="Kurbessoian T."/>
            <person name="Stajich J.E."/>
        </authorList>
    </citation>
    <scope>NUCLEOTIDE SEQUENCE</scope>
    <source>
        <strain evidence="8">TK_35</strain>
    </source>
</reference>
<keyword evidence="3 6" id="KW-0812">Transmembrane</keyword>
<dbReference type="PANTHER" id="PTHR43791:SF18">
    <property type="entry name" value="NICOTINIC ACID TRANSPORTER TNA1, PUTATIVE (AFU_ORTHOLOGUE AFUA_3G03820)-RELATED"/>
    <property type="match status" value="1"/>
</dbReference>
<dbReference type="SUPFAM" id="SSF103473">
    <property type="entry name" value="MFS general substrate transporter"/>
    <property type="match status" value="1"/>
</dbReference>
<feature type="transmembrane region" description="Helical" evidence="6">
    <location>
        <begin position="295"/>
        <end position="315"/>
    </location>
</feature>
<evidence type="ECO:0000256" key="6">
    <source>
        <dbReference type="SAM" id="Phobius"/>
    </source>
</evidence>
<accession>A0AA39CWQ4</accession>
<evidence type="ECO:0000259" key="7">
    <source>
        <dbReference type="PROSITE" id="PS50850"/>
    </source>
</evidence>
<dbReference type="GO" id="GO:0016020">
    <property type="term" value="C:membrane"/>
    <property type="evidence" value="ECO:0007669"/>
    <property type="project" value="UniProtKB-SubCell"/>
</dbReference>
<dbReference type="FunFam" id="1.20.1250.20:FF:000034">
    <property type="entry name" value="MFS general substrate transporter"/>
    <property type="match status" value="1"/>
</dbReference>
<feature type="transmembrane region" description="Helical" evidence="6">
    <location>
        <begin position="179"/>
        <end position="200"/>
    </location>
</feature>
<evidence type="ECO:0000256" key="4">
    <source>
        <dbReference type="ARBA" id="ARBA00022989"/>
    </source>
</evidence>
<evidence type="ECO:0000313" key="8">
    <source>
        <dbReference type="EMBL" id="KAJ9632957.1"/>
    </source>
</evidence>
<name>A0AA39CWQ4_9EURO</name>
<comment type="subcellular location">
    <subcellularLocation>
        <location evidence="1">Membrane</location>
        <topology evidence="1">Multi-pass membrane protein</topology>
    </subcellularLocation>
</comment>
<keyword evidence="2" id="KW-0813">Transport</keyword>
<sequence>MDLKDPLKNEDICHHEENIVGKLPKPASKTSHQVDADDEKKYKKLLRKLDVRIIPILAVLYLLSFLDRGSIGNANIQGLSKDLHLTGNEYNWCLTIFFFPYCFFEPVCNALLVRFKPSIWLPSIMVVWGIVMTLTGIVQGYSGLLVARFFLGVAEAGLFPGITFYVSLWYTRADAQLRLALVFASASVAGAFSGLLAYLIVKMDGVCGLHGWRWIFILEGILTVIVAVMAYWIIPDEPSKARFLSDSERSLAIAQLQIDRPQYNSASGEPHLTSRFKWKYVWAAFTDWQTLFHCVGYWGNAVAVYAISLFLPTIINGLGYSAEHAQLLTVPVYTAAAVCCILAGYYSDLTGRRSLFVLLSFAAVFVGFLLAVAPSSFIPGLTYAGCFIATCGIYPAFPGLLTLSSNNYAPNAKRATGMAIQIGALNDLVPSGGISG</sequence>
<dbReference type="EMBL" id="JAPDRN010000051">
    <property type="protein sequence ID" value="KAJ9632957.1"/>
    <property type="molecule type" value="Genomic_DNA"/>
</dbReference>
<feature type="transmembrane region" description="Helical" evidence="6">
    <location>
        <begin position="145"/>
        <end position="167"/>
    </location>
</feature>
<dbReference type="InterPro" id="IPR020846">
    <property type="entry name" value="MFS_dom"/>
</dbReference>
<feature type="transmembrane region" description="Helical" evidence="6">
    <location>
        <begin position="327"/>
        <end position="346"/>
    </location>
</feature>
<evidence type="ECO:0000256" key="5">
    <source>
        <dbReference type="ARBA" id="ARBA00023136"/>
    </source>
</evidence>
<gene>
    <name evidence="8" type="ORF">H2204_007525</name>
</gene>
<feature type="transmembrane region" description="Helical" evidence="6">
    <location>
        <begin position="381"/>
        <end position="403"/>
    </location>
</feature>
<evidence type="ECO:0000256" key="1">
    <source>
        <dbReference type="ARBA" id="ARBA00004141"/>
    </source>
</evidence>
<feature type="domain" description="Major facilitator superfamily (MFS) profile" evidence="7">
    <location>
        <begin position="53"/>
        <end position="436"/>
    </location>
</feature>
<organism evidence="8 9">
    <name type="scientific">Knufia peltigerae</name>
    <dbReference type="NCBI Taxonomy" id="1002370"/>
    <lineage>
        <taxon>Eukaryota</taxon>
        <taxon>Fungi</taxon>
        <taxon>Dikarya</taxon>
        <taxon>Ascomycota</taxon>
        <taxon>Pezizomycotina</taxon>
        <taxon>Eurotiomycetes</taxon>
        <taxon>Chaetothyriomycetidae</taxon>
        <taxon>Chaetothyriales</taxon>
        <taxon>Trichomeriaceae</taxon>
        <taxon>Knufia</taxon>
    </lineage>
</organism>
<feature type="transmembrane region" description="Helical" evidence="6">
    <location>
        <begin position="89"/>
        <end position="112"/>
    </location>
</feature>
<dbReference type="InterPro" id="IPR011701">
    <property type="entry name" value="MFS"/>
</dbReference>